<evidence type="ECO:0000313" key="5">
    <source>
        <dbReference type="EMBL" id="OUR97435.1"/>
    </source>
</evidence>
<dbReference type="GO" id="GO:0005524">
    <property type="term" value="F:ATP binding"/>
    <property type="evidence" value="ECO:0007669"/>
    <property type="project" value="UniProtKB-KW"/>
</dbReference>
<dbReference type="PANTHER" id="PTHR42781:SF4">
    <property type="entry name" value="SPERMIDINE_PUTRESCINE IMPORT ATP-BINDING PROTEIN POTA"/>
    <property type="match status" value="1"/>
</dbReference>
<dbReference type="AlphaFoldDB" id="A0A1Y5F9I0"/>
<dbReference type="InterPro" id="IPR003593">
    <property type="entry name" value="AAA+_ATPase"/>
</dbReference>
<keyword evidence="2" id="KW-0547">Nucleotide-binding</keyword>
<organism evidence="5 6">
    <name type="scientific">Halobacteriovorax marinus</name>
    <dbReference type="NCBI Taxonomy" id="97084"/>
    <lineage>
        <taxon>Bacteria</taxon>
        <taxon>Pseudomonadati</taxon>
        <taxon>Bdellovibrionota</taxon>
        <taxon>Bacteriovoracia</taxon>
        <taxon>Bacteriovoracales</taxon>
        <taxon>Halobacteriovoraceae</taxon>
        <taxon>Halobacteriovorax</taxon>
    </lineage>
</organism>
<dbReference type="PANTHER" id="PTHR42781">
    <property type="entry name" value="SPERMIDINE/PUTRESCINE IMPORT ATP-BINDING PROTEIN POTA"/>
    <property type="match status" value="1"/>
</dbReference>
<feature type="domain" description="ABC transporter" evidence="4">
    <location>
        <begin position="2"/>
        <end position="235"/>
    </location>
</feature>
<protein>
    <recommendedName>
        <fullName evidence="4">ABC transporter domain-containing protein</fullName>
    </recommendedName>
</protein>
<dbReference type="Gene3D" id="3.40.50.300">
    <property type="entry name" value="P-loop containing nucleotide triphosphate hydrolases"/>
    <property type="match status" value="1"/>
</dbReference>
<reference evidence="6" key="1">
    <citation type="journal article" date="2017" name="Proc. Natl. Acad. Sci. U.S.A.">
        <title>Simulation of Deepwater Horizon oil plume reveals substrate specialization within a complex community of hydrocarbon-degraders.</title>
        <authorList>
            <person name="Hu P."/>
            <person name="Dubinsky E.A."/>
            <person name="Probst A.J."/>
            <person name="Wang J."/>
            <person name="Sieber C.M.K."/>
            <person name="Tom L.M."/>
            <person name="Gardinali P."/>
            <person name="Banfield J.F."/>
            <person name="Atlas R.M."/>
            <person name="Andersen G.L."/>
        </authorList>
    </citation>
    <scope>NUCLEOTIDE SEQUENCE [LARGE SCALE GENOMIC DNA]</scope>
</reference>
<keyword evidence="3" id="KW-0067">ATP-binding</keyword>
<dbReference type="SUPFAM" id="SSF52540">
    <property type="entry name" value="P-loop containing nucleoside triphosphate hydrolases"/>
    <property type="match status" value="1"/>
</dbReference>
<name>A0A1Y5F9I0_9BACT</name>
<dbReference type="InterPro" id="IPR017871">
    <property type="entry name" value="ABC_transporter-like_CS"/>
</dbReference>
<dbReference type="PROSITE" id="PS50893">
    <property type="entry name" value="ABC_TRANSPORTER_2"/>
    <property type="match status" value="1"/>
</dbReference>
<dbReference type="InterPro" id="IPR027417">
    <property type="entry name" value="P-loop_NTPase"/>
</dbReference>
<dbReference type="GO" id="GO:0016887">
    <property type="term" value="F:ATP hydrolysis activity"/>
    <property type="evidence" value="ECO:0007669"/>
    <property type="project" value="InterPro"/>
</dbReference>
<dbReference type="Proteomes" id="UP000196531">
    <property type="component" value="Unassembled WGS sequence"/>
</dbReference>
<evidence type="ECO:0000256" key="2">
    <source>
        <dbReference type="ARBA" id="ARBA00022741"/>
    </source>
</evidence>
<dbReference type="PROSITE" id="PS00211">
    <property type="entry name" value="ABC_TRANSPORTER_1"/>
    <property type="match status" value="1"/>
</dbReference>
<evidence type="ECO:0000256" key="1">
    <source>
        <dbReference type="ARBA" id="ARBA00022448"/>
    </source>
</evidence>
<dbReference type="InterPro" id="IPR003439">
    <property type="entry name" value="ABC_transporter-like_ATP-bd"/>
</dbReference>
<accession>A0A1Y5F9I0</accession>
<dbReference type="InterPro" id="IPR050093">
    <property type="entry name" value="ABC_SmlMolc_Importer"/>
</dbReference>
<proteinExistence type="predicted"/>
<dbReference type="EMBL" id="MAAO01000006">
    <property type="protein sequence ID" value="OUR97435.1"/>
    <property type="molecule type" value="Genomic_DNA"/>
</dbReference>
<dbReference type="Pfam" id="PF00005">
    <property type="entry name" value="ABC_tran"/>
    <property type="match status" value="1"/>
</dbReference>
<keyword evidence="1" id="KW-0813">Transport</keyword>
<sequence>MITLSDVQVKFDQLTIFDHLQLEFESNKTHVLLGPSGCGKTTILRLISGLLKPTKGEIFLDDKNITQIEQKDRSSLLGFMVQEGGLFPHLTIRDNILLPGILHKKDLTCLKTRLKELVEMVQLDPLHLNRYPIELSGGQKQRAALIRALILDPPVLLMDEPMSALDPLVRMSLQKSLKVVFNELKKTVILVTHSLNEASFFAHETYLLNSGKIEQRGSFEEILKNPATEFARDFINSQVPLV</sequence>
<dbReference type="SMART" id="SM00382">
    <property type="entry name" value="AAA"/>
    <property type="match status" value="1"/>
</dbReference>
<evidence type="ECO:0000259" key="4">
    <source>
        <dbReference type="PROSITE" id="PS50893"/>
    </source>
</evidence>
<gene>
    <name evidence="5" type="ORF">A9Q84_14005</name>
</gene>
<evidence type="ECO:0000256" key="3">
    <source>
        <dbReference type="ARBA" id="ARBA00022840"/>
    </source>
</evidence>
<comment type="caution">
    <text evidence="5">The sequence shown here is derived from an EMBL/GenBank/DDBJ whole genome shotgun (WGS) entry which is preliminary data.</text>
</comment>
<evidence type="ECO:0000313" key="6">
    <source>
        <dbReference type="Proteomes" id="UP000196531"/>
    </source>
</evidence>